<evidence type="ECO:0000313" key="1">
    <source>
        <dbReference type="EMBL" id="VFU39061.1"/>
    </source>
</evidence>
<organism evidence="1">
    <name type="scientific">Salix viminalis</name>
    <name type="common">Common osier</name>
    <name type="synonym">Basket willow</name>
    <dbReference type="NCBI Taxonomy" id="40686"/>
    <lineage>
        <taxon>Eukaryota</taxon>
        <taxon>Viridiplantae</taxon>
        <taxon>Streptophyta</taxon>
        <taxon>Embryophyta</taxon>
        <taxon>Tracheophyta</taxon>
        <taxon>Spermatophyta</taxon>
        <taxon>Magnoliopsida</taxon>
        <taxon>eudicotyledons</taxon>
        <taxon>Gunneridae</taxon>
        <taxon>Pentapetalae</taxon>
        <taxon>rosids</taxon>
        <taxon>fabids</taxon>
        <taxon>Malpighiales</taxon>
        <taxon>Salicaceae</taxon>
        <taxon>Saliceae</taxon>
        <taxon>Salix</taxon>
    </lineage>
</organism>
<accession>A0A6N2LFZ6</accession>
<gene>
    <name evidence="1" type="ORF">SVIM_LOCUS214970</name>
</gene>
<reference evidence="1" key="1">
    <citation type="submission" date="2019-03" db="EMBL/GenBank/DDBJ databases">
        <authorList>
            <person name="Mank J."/>
            <person name="Almeida P."/>
        </authorList>
    </citation>
    <scope>NUCLEOTIDE SEQUENCE</scope>
    <source>
        <strain evidence="1">78183</strain>
    </source>
</reference>
<name>A0A6N2LFZ6_SALVM</name>
<proteinExistence type="predicted"/>
<dbReference type="AlphaFoldDB" id="A0A6N2LFZ6"/>
<dbReference type="EMBL" id="CAADRP010001458">
    <property type="protein sequence ID" value="VFU39061.1"/>
    <property type="molecule type" value="Genomic_DNA"/>
</dbReference>
<sequence length="90" mass="10389">MIVPECVFIWGKIHDEVTEFTIVNMLHYSLEHADKNLPHKRQIAKKPLLVCISFHHSCHCHHLNLHTTLVYSTPPYIKSSCLCPPIRSSC</sequence>
<protein>
    <submittedName>
        <fullName evidence="1">Uncharacterized protein</fullName>
    </submittedName>
</protein>